<keyword evidence="3" id="KW-1185">Reference proteome</keyword>
<dbReference type="Pfam" id="PF03466">
    <property type="entry name" value="LysR_substrate"/>
    <property type="match status" value="1"/>
</dbReference>
<accession>A0ABW4DC99</accession>
<dbReference type="Gene3D" id="3.40.190.290">
    <property type="match status" value="1"/>
</dbReference>
<dbReference type="RefSeq" id="WP_267497805.1">
    <property type="nucleotide sequence ID" value="NZ_JAFFQR010000112.1"/>
</dbReference>
<dbReference type="Proteomes" id="UP001597340">
    <property type="component" value="Unassembled WGS sequence"/>
</dbReference>
<dbReference type="EMBL" id="JBHTNZ010000003">
    <property type="protein sequence ID" value="MFD1460600.1"/>
    <property type="molecule type" value="Genomic_DNA"/>
</dbReference>
<sequence>MYFSSNESVQVWWSERLVMPPPFSIKVDSYETCKEMVRHGLGYSIVPEIIVSPKDRLHAFHLILILFEYSWQIQ</sequence>
<gene>
    <name evidence="2" type="ORF">ACFQ5D_03870</name>
</gene>
<proteinExistence type="predicted"/>
<name>A0ABW4DC99_9BACL</name>
<organism evidence="2 3">
    <name type="scientific">Paenibacillus farraposensis</name>
    <dbReference type="NCBI Taxonomy" id="2807095"/>
    <lineage>
        <taxon>Bacteria</taxon>
        <taxon>Bacillati</taxon>
        <taxon>Bacillota</taxon>
        <taxon>Bacilli</taxon>
        <taxon>Bacillales</taxon>
        <taxon>Paenibacillaceae</taxon>
        <taxon>Paenibacillus</taxon>
    </lineage>
</organism>
<comment type="caution">
    <text evidence="2">The sequence shown here is derived from an EMBL/GenBank/DDBJ whole genome shotgun (WGS) entry which is preliminary data.</text>
</comment>
<evidence type="ECO:0000259" key="1">
    <source>
        <dbReference type="Pfam" id="PF03466"/>
    </source>
</evidence>
<protein>
    <submittedName>
        <fullName evidence="2">LysR substrate-binding domain-containing protein</fullName>
    </submittedName>
</protein>
<evidence type="ECO:0000313" key="3">
    <source>
        <dbReference type="Proteomes" id="UP001597340"/>
    </source>
</evidence>
<feature type="domain" description="LysR substrate-binding" evidence="1">
    <location>
        <begin position="13"/>
        <end position="59"/>
    </location>
</feature>
<reference evidence="3" key="1">
    <citation type="journal article" date="2019" name="Int. J. Syst. Evol. Microbiol.">
        <title>The Global Catalogue of Microorganisms (GCM) 10K type strain sequencing project: providing services to taxonomists for standard genome sequencing and annotation.</title>
        <authorList>
            <consortium name="The Broad Institute Genomics Platform"/>
            <consortium name="The Broad Institute Genome Sequencing Center for Infectious Disease"/>
            <person name="Wu L."/>
            <person name="Ma J."/>
        </authorList>
    </citation>
    <scope>NUCLEOTIDE SEQUENCE [LARGE SCALE GENOMIC DNA]</scope>
    <source>
        <strain evidence="3">CCM 9147</strain>
    </source>
</reference>
<dbReference type="InterPro" id="IPR005119">
    <property type="entry name" value="LysR_subst-bd"/>
</dbReference>
<dbReference type="SUPFAM" id="SSF53850">
    <property type="entry name" value="Periplasmic binding protein-like II"/>
    <property type="match status" value="1"/>
</dbReference>
<evidence type="ECO:0000313" key="2">
    <source>
        <dbReference type="EMBL" id="MFD1460600.1"/>
    </source>
</evidence>